<feature type="transmembrane region" description="Helical" evidence="2">
    <location>
        <begin position="175"/>
        <end position="194"/>
    </location>
</feature>
<feature type="compositionally biased region" description="Polar residues" evidence="1">
    <location>
        <begin position="385"/>
        <end position="401"/>
    </location>
</feature>
<dbReference type="EMBL" id="KN824290">
    <property type="protein sequence ID" value="KIM29079.1"/>
    <property type="molecule type" value="Genomic_DNA"/>
</dbReference>
<dbReference type="AlphaFoldDB" id="A0A0C3BAE7"/>
<protein>
    <submittedName>
        <fullName evidence="3">Uncharacterized protein</fullName>
    </submittedName>
</protein>
<feature type="compositionally biased region" description="Basic and acidic residues" evidence="1">
    <location>
        <begin position="341"/>
        <end position="355"/>
    </location>
</feature>
<evidence type="ECO:0000313" key="4">
    <source>
        <dbReference type="Proteomes" id="UP000054097"/>
    </source>
</evidence>
<dbReference type="Proteomes" id="UP000054097">
    <property type="component" value="Unassembled WGS sequence"/>
</dbReference>
<feature type="transmembrane region" description="Helical" evidence="2">
    <location>
        <begin position="143"/>
        <end position="163"/>
    </location>
</feature>
<name>A0A0C3BAE7_SERVB</name>
<keyword evidence="2" id="KW-0812">Transmembrane</keyword>
<proteinExistence type="predicted"/>
<keyword evidence="2" id="KW-0472">Membrane</keyword>
<feature type="transmembrane region" description="Helical" evidence="2">
    <location>
        <begin position="206"/>
        <end position="227"/>
    </location>
</feature>
<feature type="region of interest" description="Disordered" evidence="1">
    <location>
        <begin position="323"/>
        <end position="367"/>
    </location>
</feature>
<keyword evidence="4" id="KW-1185">Reference proteome</keyword>
<feature type="transmembrane region" description="Helical" evidence="2">
    <location>
        <begin position="37"/>
        <end position="61"/>
    </location>
</feature>
<dbReference type="HOGENOM" id="CLU_618426_0_0_1"/>
<feature type="compositionally biased region" description="Polar residues" evidence="1">
    <location>
        <begin position="326"/>
        <end position="340"/>
    </location>
</feature>
<gene>
    <name evidence="3" type="ORF">M408DRAFT_329094</name>
</gene>
<feature type="compositionally biased region" description="Low complexity" evidence="1">
    <location>
        <begin position="402"/>
        <end position="416"/>
    </location>
</feature>
<sequence length="443" mass="48958">MSAVLIAAAPLYLSIGTGCFSLYLYFTSAYRLLSSRLIFMCFLVPFFLVIDSIVALIVLGIETPSFELVHTEYALQAVVRLSLNLLTAQILHPNTLSLFLARPAFDYQLQATFVWTLMLAATCTCILDITTSFVGIIPPVVSLITTILVLFTLALLFRVAVVSRKWHLTTSKSSWDLLVILQLASLAVSILRSWPSTVALNAASHFALFVWTTGSLLAISNLAPPNLPKPITTTRRISHPTVSEDFQLNRDPFAGPHQHRHQISMMNDVYYYENDLTSHRKQGAIRTQYSSESSTRWLLPHPYIKSLPSLPAPVHLEQPTAMENGIPQSNATSVNTSLQIESKREMTPTVSRDRTPTQSLYAPDSPLKGALLTENEANALPNEDSFPSTSSFELDTPDQTFSSEVDVMQVDSSVSSHATLDDGNPMRPLSRHDNEMGDSKSVS</sequence>
<feature type="transmembrane region" description="Helical" evidence="2">
    <location>
        <begin position="6"/>
        <end position="25"/>
    </location>
</feature>
<reference evidence="3 4" key="1">
    <citation type="submission" date="2014-04" db="EMBL/GenBank/DDBJ databases">
        <authorList>
            <consortium name="DOE Joint Genome Institute"/>
            <person name="Kuo A."/>
            <person name="Zuccaro A."/>
            <person name="Kohler A."/>
            <person name="Nagy L.G."/>
            <person name="Floudas D."/>
            <person name="Copeland A."/>
            <person name="Barry K.W."/>
            <person name="Cichocki N."/>
            <person name="Veneault-Fourrey C."/>
            <person name="LaButti K."/>
            <person name="Lindquist E.A."/>
            <person name="Lipzen A."/>
            <person name="Lundell T."/>
            <person name="Morin E."/>
            <person name="Murat C."/>
            <person name="Sun H."/>
            <person name="Tunlid A."/>
            <person name="Henrissat B."/>
            <person name="Grigoriev I.V."/>
            <person name="Hibbett D.S."/>
            <person name="Martin F."/>
            <person name="Nordberg H.P."/>
            <person name="Cantor M.N."/>
            <person name="Hua S.X."/>
        </authorList>
    </citation>
    <scope>NUCLEOTIDE SEQUENCE [LARGE SCALE GENOMIC DNA]</scope>
    <source>
        <strain evidence="3 4">MAFF 305830</strain>
    </source>
</reference>
<accession>A0A0C3BAE7</accession>
<evidence type="ECO:0000256" key="2">
    <source>
        <dbReference type="SAM" id="Phobius"/>
    </source>
</evidence>
<feature type="compositionally biased region" description="Basic and acidic residues" evidence="1">
    <location>
        <begin position="430"/>
        <end position="443"/>
    </location>
</feature>
<organism evidence="3 4">
    <name type="scientific">Serendipita vermifera MAFF 305830</name>
    <dbReference type="NCBI Taxonomy" id="933852"/>
    <lineage>
        <taxon>Eukaryota</taxon>
        <taxon>Fungi</taxon>
        <taxon>Dikarya</taxon>
        <taxon>Basidiomycota</taxon>
        <taxon>Agaricomycotina</taxon>
        <taxon>Agaricomycetes</taxon>
        <taxon>Sebacinales</taxon>
        <taxon>Serendipitaceae</taxon>
        <taxon>Serendipita</taxon>
    </lineage>
</organism>
<feature type="transmembrane region" description="Helical" evidence="2">
    <location>
        <begin position="113"/>
        <end position="137"/>
    </location>
</feature>
<feature type="region of interest" description="Disordered" evidence="1">
    <location>
        <begin position="380"/>
        <end position="443"/>
    </location>
</feature>
<keyword evidence="2" id="KW-1133">Transmembrane helix</keyword>
<evidence type="ECO:0000313" key="3">
    <source>
        <dbReference type="EMBL" id="KIM29079.1"/>
    </source>
</evidence>
<reference evidence="4" key="2">
    <citation type="submission" date="2015-01" db="EMBL/GenBank/DDBJ databases">
        <title>Evolutionary Origins and Diversification of the Mycorrhizal Mutualists.</title>
        <authorList>
            <consortium name="DOE Joint Genome Institute"/>
            <consortium name="Mycorrhizal Genomics Consortium"/>
            <person name="Kohler A."/>
            <person name="Kuo A."/>
            <person name="Nagy L.G."/>
            <person name="Floudas D."/>
            <person name="Copeland A."/>
            <person name="Barry K.W."/>
            <person name="Cichocki N."/>
            <person name="Veneault-Fourrey C."/>
            <person name="LaButti K."/>
            <person name="Lindquist E.A."/>
            <person name="Lipzen A."/>
            <person name="Lundell T."/>
            <person name="Morin E."/>
            <person name="Murat C."/>
            <person name="Riley R."/>
            <person name="Ohm R."/>
            <person name="Sun H."/>
            <person name="Tunlid A."/>
            <person name="Henrissat B."/>
            <person name="Grigoriev I.V."/>
            <person name="Hibbett D.S."/>
            <person name="Martin F."/>
        </authorList>
    </citation>
    <scope>NUCLEOTIDE SEQUENCE [LARGE SCALE GENOMIC DNA]</scope>
    <source>
        <strain evidence="4">MAFF 305830</strain>
    </source>
</reference>
<evidence type="ECO:0000256" key="1">
    <source>
        <dbReference type="SAM" id="MobiDB-lite"/>
    </source>
</evidence>